<name>A0A1F6D7U1_HANXR</name>
<evidence type="ECO:0000313" key="5">
    <source>
        <dbReference type="Proteomes" id="UP000178606"/>
    </source>
</evidence>
<dbReference type="GO" id="GO:0016787">
    <property type="term" value="F:hydrolase activity"/>
    <property type="evidence" value="ECO:0007669"/>
    <property type="project" value="UniProtKB-KW"/>
</dbReference>
<evidence type="ECO:0000313" key="4">
    <source>
        <dbReference type="EMBL" id="OGG57072.1"/>
    </source>
</evidence>
<sequence>MKARKTLIALSLLVSSMATAPAGADDGHQFPQGATFSTLITTPLAIEGMTGDNQGNLYAPGRAIVAGAACPVWRINIENPSLVLVGLIPAPSPTGLCAPLGLAFDHAGKLFVTQTDRIFSFFPNADTPPVADLFATGVPGTNGVAFDRDGNLWTSDGTTGQGRVWMISPQGVVTEVFRVQPMANEVNLVAGVGGVGRDIRNLPPGTITVTPASRNAANTAGSQPLVANGLAFDEDGDLFVSDTARGAIWKVKLDRRGNVQSTMGCDTTFTANTLCLDNLFAAHPLLEGADGIALDRAGNIWVSANERNAVIVVTQNGRQVIEVFRNTPDAVTRLRNTGPLEFPTSPVLSDRVFCTANADLNRRDNSPTTAGEIGGAGQNRGKVTCLNQGLSVRGMTLPVR</sequence>
<reference evidence="4 5" key="1">
    <citation type="journal article" date="2016" name="Nat. Commun.">
        <title>Thousands of microbial genomes shed light on interconnected biogeochemical processes in an aquifer system.</title>
        <authorList>
            <person name="Anantharaman K."/>
            <person name="Brown C.T."/>
            <person name="Hug L.A."/>
            <person name="Sharon I."/>
            <person name="Castelle C.J."/>
            <person name="Probst A.J."/>
            <person name="Thomas B.C."/>
            <person name="Singh A."/>
            <person name="Wilkins M.J."/>
            <person name="Karaoz U."/>
            <person name="Brodie E.L."/>
            <person name="Williams K.H."/>
            <person name="Hubbard S.S."/>
            <person name="Banfield J.F."/>
        </authorList>
    </citation>
    <scope>NUCLEOTIDE SEQUENCE [LARGE SCALE GENOMIC DNA]</scope>
    <source>
        <strain evidence="5">RIFCSPLOWO2_12_FULL_64_10</strain>
    </source>
</reference>
<keyword evidence="1" id="KW-0378">Hydrolase</keyword>
<feature type="chain" id="PRO_5009523714" description="SMP-30/Gluconolactonase/LRE-like region domain-containing protein" evidence="2">
    <location>
        <begin position="25"/>
        <end position="400"/>
    </location>
</feature>
<evidence type="ECO:0000256" key="2">
    <source>
        <dbReference type="SAM" id="SignalP"/>
    </source>
</evidence>
<gene>
    <name evidence="4" type="ORF">A3F84_04565</name>
</gene>
<protein>
    <recommendedName>
        <fullName evidence="3">SMP-30/Gluconolactonase/LRE-like region domain-containing protein</fullName>
    </recommendedName>
</protein>
<dbReference type="Pfam" id="PF08450">
    <property type="entry name" value="SGL"/>
    <property type="match status" value="1"/>
</dbReference>
<dbReference type="EMBL" id="MFKF01000016">
    <property type="protein sequence ID" value="OGG57072.1"/>
    <property type="molecule type" value="Genomic_DNA"/>
</dbReference>
<dbReference type="InterPro" id="IPR011042">
    <property type="entry name" value="6-blade_b-propeller_TolB-like"/>
</dbReference>
<dbReference type="AlphaFoldDB" id="A0A1F6D7U1"/>
<comment type="caution">
    <text evidence="4">The sequence shown here is derived from an EMBL/GenBank/DDBJ whole genome shotgun (WGS) entry which is preliminary data.</text>
</comment>
<evidence type="ECO:0000259" key="3">
    <source>
        <dbReference type="Pfam" id="PF08450"/>
    </source>
</evidence>
<dbReference type="Gene3D" id="2.120.10.30">
    <property type="entry name" value="TolB, C-terminal domain"/>
    <property type="match status" value="2"/>
</dbReference>
<feature type="signal peptide" evidence="2">
    <location>
        <begin position="1"/>
        <end position="24"/>
    </location>
</feature>
<dbReference type="PANTHER" id="PTHR47572:SF4">
    <property type="entry name" value="LACTONASE DRP35"/>
    <property type="match status" value="1"/>
</dbReference>
<organism evidence="4 5">
    <name type="scientific">Handelsmanbacteria sp. (strain RIFCSPLOWO2_12_FULL_64_10)</name>
    <dbReference type="NCBI Taxonomy" id="1817868"/>
    <lineage>
        <taxon>Bacteria</taxon>
        <taxon>Candidatus Handelsmaniibacteriota</taxon>
    </lineage>
</organism>
<keyword evidence="2" id="KW-0732">Signal</keyword>
<dbReference type="SUPFAM" id="SSF63829">
    <property type="entry name" value="Calcium-dependent phosphotriesterase"/>
    <property type="match status" value="1"/>
</dbReference>
<dbReference type="InterPro" id="IPR013658">
    <property type="entry name" value="SGL"/>
</dbReference>
<dbReference type="PANTHER" id="PTHR47572">
    <property type="entry name" value="LIPOPROTEIN-RELATED"/>
    <property type="match status" value="1"/>
</dbReference>
<feature type="domain" description="SMP-30/Gluconolactonase/LRE-like region" evidence="3">
    <location>
        <begin position="213"/>
        <end position="322"/>
    </location>
</feature>
<dbReference type="InterPro" id="IPR051262">
    <property type="entry name" value="SMP-30/CGR1_Lactonase"/>
</dbReference>
<dbReference type="Proteomes" id="UP000178606">
    <property type="component" value="Unassembled WGS sequence"/>
</dbReference>
<evidence type="ECO:0000256" key="1">
    <source>
        <dbReference type="ARBA" id="ARBA00022801"/>
    </source>
</evidence>
<proteinExistence type="predicted"/>
<accession>A0A1F6D7U1</accession>